<dbReference type="InterPro" id="IPR013785">
    <property type="entry name" value="Aldolase_TIM"/>
</dbReference>
<dbReference type="RefSeq" id="WP_326438243.1">
    <property type="nucleotide sequence ID" value="NZ_JAYMFH010000001.1"/>
</dbReference>
<dbReference type="EMBL" id="JAYMFH010000001">
    <property type="protein sequence ID" value="MEC4293783.1"/>
    <property type="molecule type" value="Genomic_DNA"/>
</dbReference>
<dbReference type="PROSITE" id="PS51918">
    <property type="entry name" value="RADICAL_SAM"/>
    <property type="match status" value="1"/>
</dbReference>
<reference evidence="14 15" key="1">
    <citation type="submission" date="2024-01" db="EMBL/GenBank/DDBJ databases">
        <title>novel species in genus Adlercreutzia.</title>
        <authorList>
            <person name="Liu X."/>
        </authorList>
    </citation>
    <scope>NUCLEOTIDE SEQUENCE [LARGE SCALE GENOMIC DNA]</scope>
    <source>
        <strain evidence="14 15">R22</strain>
    </source>
</reference>
<keyword evidence="3 12" id="KW-0963">Cytoplasm</keyword>
<proteinExistence type="inferred from homology"/>
<organism evidence="14 15">
    <name type="scientific">Adlercreutzia shanghongiae</name>
    <dbReference type="NCBI Taxonomy" id="3111773"/>
    <lineage>
        <taxon>Bacteria</taxon>
        <taxon>Bacillati</taxon>
        <taxon>Actinomycetota</taxon>
        <taxon>Coriobacteriia</taxon>
        <taxon>Eggerthellales</taxon>
        <taxon>Eggerthellaceae</taxon>
        <taxon>Adlercreutzia</taxon>
    </lineage>
</organism>
<dbReference type="InterPro" id="IPR007197">
    <property type="entry name" value="rSAM"/>
</dbReference>
<dbReference type="EC" id="2.1.1.192" evidence="12"/>
<keyword evidence="9 12" id="KW-0479">Metal-binding</keyword>
<evidence type="ECO:0000313" key="14">
    <source>
        <dbReference type="EMBL" id="MEC4293783.1"/>
    </source>
</evidence>
<comment type="caution">
    <text evidence="14">The sequence shown here is derived from an EMBL/GenBank/DDBJ whole genome shotgun (WGS) entry which is preliminary data.</text>
</comment>
<feature type="active site" description="S-methylcysteine intermediate" evidence="12">
    <location>
        <position position="338"/>
    </location>
</feature>
<comment type="similarity">
    <text evidence="12">Belongs to the radical SAM superfamily. RlmN family.</text>
</comment>
<dbReference type="CDD" id="cd01335">
    <property type="entry name" value="Radical_SAM"/>
    <property type="match status" value="1"/>
</dbReference>
<dbReference type="PIRSF" id="PIRSF006004">
    <property type="entry name" value="CHP00048"/>
    <property type="match status" value="1"/>
</dbReference>
<dbReference type="Pfam" id="PF21016">
    <property type="entry name" value="RlmN_N"/>
    <property type="match status" value="1"/>
</dbReference>
<keyword evidence="10 12" id="KW-0408">Iron</keyword>
<feature type="binding site" evidence="12">
    <location>
        <position position="124"/>
    </location>
    <ligand>
        <name>[4Fe-4S] cluster</name>
        <dbReference type="ChEBI" id="CHEBI:49883"/>
        <note>4Fe-4S-S-AdoMet</note>
    </ligand>
</feature>
<feature type="binding site" evidence="12">
    <location>
        <begin position="164"/>
        <end position="165"/>
    </location>
    <ligand>
        <name>S-adenosyl-L-methionine</name>
        <dbReference type="ChEBI" id="CHEBI:59789"/>
    </ligand>
</feature>
<evidence type="ECO:0000256" key="10">
    <source>
        <dbReference type="ARBA" id="ARBA00023004"/>
    </source>
</evidence>
<dbReference type="InterPro" id="IPR004383">
    <property type="entry name" value="rRNA_lsu_MTrfase_RlmN/Cfr"/>
</dbReference>
<evidence type="ECO:0000256" key="4">
    <source>
        <dbReference type="ARBA" id="ARBA00022552"/>
    </source>
</evidence>
<evidence type="ECO:0000256" key="3">
    <source>
        <dbReference type="ARBA" id="ARBA00022490"/>
    </source>
</evidence>
<keyword evidence="12" id="KW-1015">Disulfide bond</keyword>
<keyword evidence="15" id="KW-1185">Reference proteome</keyword>
<dbReference type="Gene3D" id="1.10.150.530">
    <property type="match status" value="1"/>
</dbReference>
<keyword evidence="8 12" id="KW-0819">tRNA processing</keyword>
<dbReference type="InterPro" id="IPR058240">
    <property type="entry name" value="rSAM_sf"/>
</dbReference>
<dbReference type="InterPro" id="IPR027492">
    <property type="entry name" value="RNA_MTrfase_RlmN"/>
</dbReference>
<comment type="function">
    <text evidence="12">Specifically methylates position 2 of adenine 2503 in 23S rRNA and position 2 of adenine 37 in tRNAs.</text>
</comment>
<evidence type="ECO:0000256" key="12">
    <source>
        <dbReference type="HAMAP-Rule" id="MF_01849"/>
    </source>
</evidence>
<dbReference type="GO" id="GO:0032259">
    <property type="term" value="P:methylation"/>
    <property type="evidence" value="ECO:0007669"/>
    <property type="project" value="UniProtKB-KW"/>
</dbReference>
<keyword evidence="7 12" id="KW-0949">S-adenosyl-L-methionine</keyword>
<keyword evidence="11 12" id="KW-0411">Iron-sulfur</keyword>
<dbReference type="InterPro" id="IPR040072">
    <property type="entry name" value="Methyltransferase_A"/>
</dbReference>
<dbReference type="SUPFAM" id="SSF102114">
    <property type="entry name" value="Radical SAM enzymes"/>
    <property type="match status" value="1"/>
</dbReference>
<feature type="binding site" evidence="12">
    <location>
        <position position="117"/>
    </location>
    <ligand>
        <name>[4Fe-4S] cluster</name>
        <dbReference type="ChEBI" id="CHEBI:49883"/>
        <note>4Fe-4S-S-AdoMet</note>
    </ligand>
</feature>
<sequence>MNNELIKFSEDELCTLLASWGYPRFRGKQVFEWVHHHHASSFDEMSNLPKDLRKRLADEFPLNAIALLDRQVSQDGTRKYVVRLSDGTLVETVGMPVFKKDGSIDRLTVCVSSQVGCPMACRFCATGREGLTRNLEASEIIAQVALVQKDFKNRVSNIVVMGQGEPFLNYEEVLSALRILNSSQDFNIGARHITISTCGLITGINRFAEEPEQFTLAVSLHSAIQRKRDALMPNVSQQPLPLLKEALRAYTQKTNRRVTFEYLLIEGANDSEEDLQALIEFCEGLLCHVNLLPVNTVDGSPLKPSSEETANHWVTSLSSHGIETSFRRSRGSDIDGACGQLKNKMKRVQD</sequence>
<evidence type="ECO:0000256" key="8">
    <source>
        <dbReference type="ARBA" id="ARBA00022694"/>
    </source>
</evidence>
<evidence type="ECO:0000259" key="13">
    <source>
        <dbReference type="PROSITE" id="PS51918"/>
    </source>
</evidence>
<evidence type="ECO:0000313" key="15">
    <source>
        <dbReference type="Proteomes" id="UP001343724"/>
    </source>
</evidence>
<evidence type="ECO:0000256" key="11">
    <source>
        <dbReference type="ARBA" id="ARBA00023014"/>
    </source>
</evidence>
<dbReference type="SFLD" id="SFLDF00275">
    <property type="entry name" value="adenosine_C2_methyltransferase"/>
    <property type="match status" value="1"/>
</dbReference>
<dbReference type="NCBIfam" id="TIGR00048">
    <property type="entry name" value="rRNA_mod_RlmN"/>
    <property type="match status" value="1"/>
</dbReference>
<dbReference type="SFLD" id="SFLDG01062">
    <property type="entry name" value="methyltransferase_(Class_A)"/>
    <property type="match status" value="1"/>
</dbReference>
<protein>
    <recommendedName>
        <fullName evidence="12">Probable dual-specificity RNA methyltransferase RlmN</fullName>
        <ecNumber evidence="12">2.1.1.192</ecNumber>
    </recommendedName>
    <alternativeName>
        <fullName evidence="12">23S rRNA (adenine(2503)-C(2))-methyltransferase</fullName>
    </alternativeName>
    <alternativeName>
        <fullName evidence="12">23S rRNA m2A2503 methyltransferase</fullName>
    </alternativeName>
    <alternativeName>
        <fullName evidence="12">Ribosomal RNA large subunit methyltransferase N</fullName>
    </alternativeName>
    <alternativeName>
        <fullName evidence="12">tRNA (adenine(37)-C(2))-methyltransferase</fullName>
    </alternativeName>
    <alternativeName>
        <fullName evidence="12">tRNA m2A37 methyltransferase</fullName>
    </alternativeName>
</protein>
<dbReference type="SFLD" id="SFLDS00029">
    <property type="entry name" value="Radical_SAM"/>
    <property type="match status" value="1"/>
</dbReference>
<comment type="caution">
    <text evidence="12">Lacks conserved residue(s) required for the propagation of feature annotation.</text>
</comment>
<dbReference type="Pfam" id="PF04055">
    <property type="entry name" value="Radical_SAM"/>
    <property type="match status" value="1"/>
</dbReference>
<comment type="subcellular location">
    <subcellularLocation>
        <location evidence="1 12">Cytoplasm</location>
    </subcellularLocation>
</comment>
<accession>A0ABU6IVG7</accession>
<feature type="binding site" evidence="12">
    <location>
        <position position="196"/>
    </location>
    <ligand>
        <name>S-adenosyl-L-methionine</name>
        <dbReference type="ChEBI" id="CHEBI:59789"/>
    </ligand>
</feature>
<comment type="miscellaneous">
    <text evidence="12">Reaction proceeds by a ping-pong mechanism involving intermediate methylation of a conserved cysteine residue.</text>
</comment>
<evidence type="ECO:0000256" key="2">
    <source>
        <dbReference type="ARBA" id="ARBA00022485"/>
    </source>
</evidence>
<feature type="binding site" evidence="12">
    <location>
        <position position="295"/>
    </location>
    <ligand>
        <name>S-adenosyl-L-methionine</name>
        <dbReference type="ChEBI" id="CHEBI:59789"/>
    </ligand>
</feature>
<feature type="binding site" evidence="12">
    <location>
        <position position="121"/>
    </location>
    <ligand>
        <name>[4Fe-4S] cluster</name>
        <dbReference type="ChEBI" id="CHEBI:49883"/>
        <note>4Fe-4S-S-AdoMet</note>
    </ligand>
</feature>
<evidence type="ECO:0000256" key="6">
    <source>
        <dbReference type="ARBA" id="ARBA00022679"/>
    </source>
</evidence>
<name>A0ABU6IVG7_9ACTN</name>
<feature type="binding site" evidence="12">
    <location>
        <begin position="219"/>
        <end position="221"/>
    </location>
    <ligand>
        <name>S-adenosyl-L-methionine</name>
        <dbReference type="ChEBI" id="CHEBI:59789"/>
    </ligand>
</feature>
<dbReference type="Gene3D" id="3.20.20.70">
    <property type="entry name" value="Aldolase class I"/>
    <property type="match status" value="1"/>
</dbReference>
<evidence type="ECO:0000256" key="7">
    <source>
        <dbReference type="ARBA" id="ARBA00022691"/>
    </source>
</evidence>
<gene>
    <name evidence="12 14" type="primary">rlmN</name>
    <name evidence="14" type="ORF">VJ920_00470</name>
</gene>
<dbReference type="PANTHER" id="PTHR30544">
    <property type="entry name" value="23S RRNA METHYLTRANSFERASE"/>
    <property type="match status" value="1"/>
</dbReference>
<comment type="catalytic activity">
    <reaction evidence="12">
        <text>adenosine(37) in tRNA + 2 reduced [2Fe-2S]-[ferredoxin] + 2 S-adenosyl-L-methionine = 2-methyladenosine(37) in tRNA + 5'-deoxyadenosine + L-methionine + 2 oxidized [2Fe-2S]-[ferredoxin] + S-adenosyl-L-homocysteine</text>
        <dbReference type="Rhea" id="RHEA:43332"/>
        <dbReference type="Rhea" id="RHEA-COMP:10000"/>
        <dbReference type="Rhea" id="RHEA-COMP:10001"/>
        <dbReference type="Rhea" id="RHEA-COMP:10162"/>
        <dbReference type="Rhea" id="RHEA-COMP:10485"/>
        <dbReference type="ChEBI" id="CHEBI:17319"/>
        <dbReference type="ChEBI" id="CHEBI:33737"/>
        <dbReference type="ChEBI" id="CHEBI:33738"/>
        <dbReference type="ChEBI" id="CHEBI:57844"/>
        <dbReference type="ChEBI" id="CHEBI:57856"/>
        <dbReference type="ChEBI" id="CHEBI:59789"/>
        <dbReference type="ChEBI" id="CHEBI:74411"/>
        <dbReference type="ChEBI" id="CHEBI:74497"/>
        <dbReference type="EC" id="2.1.1.192"/>
    </reaction>
</comment>
<evidence type="ECO:0000256" key="9">
    <source>
        <dbReference type="ARBA" id="ARBA00022723"/>
    </source>
</evidence>
<evidence type="ECO:0000256" key="1">
    <source>
        <dbReference type="ARBA" id="ARBA00004496"/>
    </source>
</evidence>
<dbReference type="Proteomes" id="UP001343724">
    <property type="component" value="Unassembled WGS sequence"/>
</dbReference>
<feature type="domain" description="Radical SAM core" evidence="13">
    <location>
        <begin position="103"/>
        <end position="333"/>
    </location>
</feature>
<feature type="active site" description="Proton acceptor" evidence="12">
    <location>
        <position position="91"/>
    </location>
</feature>
<dbReference type="InterPro" id="IPR048641">
    <property type="entry name" value="RlmN_N"/>
</dbReference>
<comment type="catalytic activity">
    <reaction evidence="12">
        <text>adenosine(2503) in 23S rRNA + 2 reduced [2Fe-2S]-[ferredoxin] + 2 S-adenosyl-L-methionine = 2-methyladenosine(2503) in 23S rRNA + 5'-deoxyadenosine + L-methionine + 2 oxidized [2Fe-2S]-[ferredoxin] + S-adenosyl-L-homocysteine</text>
        <dbReference type="Rhea" id="RHEA:42916"/>
        <dbReference type="Rhea" id="RHEA-COMP:10000"/>
        <dbReference type="Rhea" id="RHEA-COMP:10001"/>
        <dbReference type="Rhea" id="RHEA-COMP:10152"/>
        <dbReference type="Rhea" id="RHEA-COMP:10282"/>
        <dbReference type="ChEBI" id="CHEBI:17319"/>
        <dbReference type="ChEBI" id="CHEBI:33737"/>
        <dbReference type="ChEBI" id="CHEBI:33738"/>
        <dbReference type="ChEBI" id="CHEBI:57844"/>
        <dbReference type="ChEBI" id="CHEBI:57856"/>
        <dbReference type="ChEBI" id="CHEBI:59789"/>
        <dbReference type="ChEBI" id="CHEBI:74411"/>
        <dbReference type="ChEBI" id="CHEBI:74497"/>
        <dbReference type="EC" id="2.1.1.192"/>
    </reaction>
</comment>
<dbReference type="HAMAP" id="MF_01849">
    <property type="entry name" value="RNA_methyltr_RlmN"/>
    <property type="match status" value="1"/>
</dbReference>
<comment type="cofactor">
    <cofactor evidence="12">
        <name>[4Fe-4S] cluster</name>
        <dbReference type="ChEBI" id="CHEBI:49883"/>
    </cofactor>
    <text evidence="12">Binds 1 [4Fe-4S] cluster. The cluster is coordinated with 3 cysteines and an exchangeable S-adenosyl-L-methionine.</text>
</comment>
<dbReference type="GO" id="GO:0008168">
    <property type="term" value="F:methyltransferase activity"/>
    <property type="evidence" value="ECO:0007669"/>
    <property type="project" value="UniProtKB-KW"/>
</dbReference>
<keyword evidence="5 12" id="KW-0489">Methyltransferase</keyword>
<keyword evidence="6 12" id="KW-0808">Transferase</keyword>
<dbReference type="PANTHER" id="PTHR30544:SF5">
    <property type="entry name" value="RADICAL SAM CORE DOMAIN-CONTAINING PROTEIN"/>
    <property type="match status" value="1"/>
</dbReference>
<keyword evidence="2 12" id="KW-0004">4Fe-4S</keyword>
<evidence type="ECO:0000256" key="5">
    <source>
        <dbReference type="ARBA" id="ARBA00022603"/>
    </source>
</evidence>
<keyword evidence="4 12" id="KW-0698">rRNA processing</keyword>